<dbReference type="GO" id="GO:0006123">
    <property type="term" value="P:mitochondrial electron transport, cytochrome c to oxygen"/>
    <property type="evidence" value="ECO:0007669"/>
    <property type="project" value="TreeGrafter"/>
</dbReference>
<dbReference type="Gene3D" id="1.10.287.70">
    <property type="match status" value="1"/>
</dbReference>
<dbReference type="FunFam" id="1.20.120.80:FF:000002">
    <property type="entry name" value="Cytochrome c oxidase subunit 3"/>
    <property type="match status" value="1"/>
</dbReference>
<accession>E0XLH1</accession>
<name>E0XLH1_9CHEL</name>
<dbReference type="InterPro" id="IPR000298">
    <property type="entry name" value="Cyt_c_oxidase-like_su3"/>
</dbReference>
<comment type="function">
    <text evidence="8">Component of the cytochrome c oxidase, the last enzyme in the mitochondrial electron transport chain which drives oxidative phosphorylation. The respiratory chain contains 3 multisubunit complexes succinate dehydrogenase (complex II, CII), ubiquinol-cytochrome c oxidoreductase (cytochrome b-c1 complex, complex III, CIII) and cytochrome c oxidase (complex IV, CIV), that cooperate to transfer electrons derived from NADH and succinate to molecular oxygen, creating an electrochemical gradient over the inner membrane that drives transmembrane transport and the ATP synthase. Cytochrome c oxidase is the component of the respiratory chain that catalyzes the reduction of oxygen to water. Electrons originating from reduced cytochrome c in the intermembrane space (IMS) are transferred via the dinuclear copper A center (CU(A)) of subunit 2 and heme A of subunit 1 to the active site in subunit 1, a binuclear center (BNC) formed by heme A3 and copper B (CU(B)). The BNC reduces molecular oxygen to 2 water molecules using 4 electrons from cytochrome c in the IMS and 4 protons from the mitochondrial matrix.</text>
</comment>
<keyword evidence="8 11" id="KW-0496">Mitochondrion</keyword>
<evidence type="ECO:0000256" key="5">
    <source>
        <dbReference type="ARBA" id="ARBA00022967"/>
    </source>
</evidence>
<dbReference type="AlphaFoldDB" id="E0XLH1"/>
<dbReference type="PROSITE" id="PS50253">
    <property type="entry name" value="COX3"/>
    <property type="match status" value="1"/>
</dbReference>
<protein>
    <recommendedName>
        <fullName evidence="3 8">Cytochrome c oxidase subunit 3</fullName>
    </recommendedName>
</protein>
<comment type="similarity">
    <text evidence="2 8">Belongs to the cytochrome c oxidase subunit 3 family.</text>
</comment>
<dbReference type="Pfam" id="PF00510">
    <property type="entry name" value="COX3"/>
    <property type="match status" value="1"/>
</dbReference>
<evidence type="ECO:0000259" key="10">
    <source>
        <dbReference type="PROSITE" id="PS50253"/>
    </source>
</evidence>
<keyword evidence="5" id="KW-1278">Translocase</keyword>
<dbReference type="PANTHER" id="PTHR11403">
    <property type="entry name" value="CYTOCHROME C OXIDASE SUBUNIT III"/>
    <property type="match status" value="1"/>
</dbReference>
<evidence type="ECO:0000256" key="3">
    <source>
        <dbReference type="ARBA" id="ARBA00015944"/>
    </source>
</evidence>
<dbReference type="GO" id="GO:0004129">
    <property type="term" value="F:cytochrome-c oxidase activity"/>
    <property type="evidence" value="ECO:0007669"/>
    <property type="project" value="InterPro"/>
</dbReference>
<evidence type="ECO:0000256" key="9">
    <source>
        <dbReference type="SAM" id="Phobius"/>
    </source>
</evidence>
<feature type="domain" description="Heme-copper oxidase subunit III family profile" evidence="10">
    <location>
        <begin position="4"/>
        <end position="260"/>
    </location>
</feature>
<keyword evidence="4 8" id="KW-0812">Transmembrane</keyword>
<evidence type="ECO:0000256" key="7">
    <source>
        <dbReference type="ARBA" id="ARBA00023136"/>
    </source>
</evidence>
<feature type="transmembrane region" description="Helical" evidence="9">
    <location>
        <begin position="131"/>
        <end position="149"/>
    </location>
</feature>
<evidence type="ECO:0000256" key="6">
    <source>
        <dbReference type="ARBA" id="ARBA00022989"/>
    </source>
</evidence>
<dbReference type="CDD" id="cd01665">
    <property type="entry name" value="Cyt_c_Oxidase_III"/>
    <property type="match status" value="1"/>
</dbReference>
<organism evidence="11">
    <name type="scientific">Nymphon unguiculatum-charcoti complex sp. SEM-1997</name>
    <dbReference type="NCBI Taxonomy" id="61899"/>
    <lineage>
        <taxon>Eukaryota</taxon>
        <taxon>Metazoa</taxon>
        <taxon>Ecdysozoa</taxon>
        <taxon>Arthropoda</taxon>
        <taxon>Chelicerata</taxon>
        <taxon>Pycnogonida</taxon>
        <taxon>Pantopoda</taxon>
        <taxon>Nymphon</taxon>
    </lineage>
</organism>
<dbReference type="InterPro" id="IPR024791">
    <property type="entry name" value="Cyt_c/ubiquinol_Oxase_su3"/>
</dbReference>
<feature type="transmembrane region" description="Helical" evidence="9">
    <location>
        <begin position="194"/>
        <end position="217"/>
    </location>
</feature>
<dbReference type="InterPro" id="IPR013833">
    <property type="entry name" value="Cyt_c_oxidase_su3_a-hlx"/>
</dbReference>
<evidence type="ECO:0000256" key="8">
    <source>
        <dbReference type="RuleBase" id="RU003375"/>
    </source>
</evidence>
<evidence type="ECO:0000256" key="1">
    <source>
        <dbReference type="ARBA" id="ARBA00004141"/>
    </source>
</evidence>
<reference evidence="11" key="1">
    <citation type="journal article" date="2010" name="Mol. Phylogenet. Evol.">
        <title>Rare genomic changes and mitochondrial sequences provide independent support for congruent relationships among the sea spiders (Arthropoda, Pycnogonida).</title>
        <authorList>
            <person name="Masta S.E."/>
            <person name="McCall A."/>
            <person name="Longhorn S.J."/>
        </authorList>
    </citation>
    <scope>NUCLEOTIDE SEQUENCE</scope>
</reference>
<geneLocation type="mitochondrion" evidence="11"/>
<feature type="transmembrane region" description="Helical" evidence="9">
    <location>
        <begin position="161"/>
        <end position="182"/>
    </location>
</feature>
<dbReference type="InterPro" id="IPR033945">
    <property type="entry name" value="Cyt_c_oxase_su3_dom"/>
</dbReference>
<keyword evidence="7 9" id="KW-0472">Membrane</keyword>
<feature type="transmembrane region" description="Helical" evidence="9">
    <location>
        <begin position="79"/>
        <end position="102"/>
    </location>
</feature>
<dbReference type="GO" id="GO:0005739">
    <property type="term" value="C:mitochondrion"/>
    <property type="evidence" value="ECO:0007669"/>
    <property type="project" value="TreeGrafter"/>
</dbReference>
<gene>
    <name evidence="11" type="primary">COX3</name>
</gene>
<feature type="transmembrane region" description="Helical" evidence="9">
    <location>
        <begin position="238"/>
        <end position="258"/>
    </location>
</feature>
<feature type="transmembrane region" description="Helical" evidence="9">
    <location>
        <begin position="16"/>
        <end position="35"/>
    </location>
</feature>
<dbReference type="EMBL" id="GU370076">
    <property type="protein sequence ID" value="ADB92016.1"/>
    <property type="molecule type" value="Genomic_DNA"/>
</dbReference>
<evidence type="ECO:0000313" key="11">
    <source>
        <dbReference type="EMBL" id="ADB92016.1"/>
    </source>
</evidence>
<dbReference type="InterPro" id="IPR035973">
    <property type="entry name" value="Cyt_c_oxidase_su3-like_sf"/>
</dbReference>
<evidence type="ECO:0000256" key="4">
    <source>
        <dbReference type="ARBA" id="ARBA00022692"/>
    </source>
</evidence>
<proteinExistence type="inferred from homology"/>
<keyword evidence="6 9" id="KW-1133">Transmembrane helix</keyword>
<feature type="transmembrane region" description="Helical" evidence="9">
    <location>
        <begin position="41"/>
        <end position="58"/>
    </location>
</feature>
<evidence type="ECO:0000256" key="2">
    <source>
        <dbReference type="ARBA" id="ARBA00010581"/>
    </source>
</evidence>
<dbReference type="GO" id="GO:0016020">
    <property type="term" value="C:membrane"/>
    <property type="evidence" value="ECO:0007669"/>
    <property type="project" value="UniProtKB-SubCell"/>
</dbReference>
<dbReference type="SUPFAM" id="SSF81452">
    <property type="entry name" value="Cytochrome c oxidase subunit III-like"/>
    <property type="match status" value="1"/>
</dbReference>
<comment type="subcellular location">
    <subcellularLocation>
        <location evidence="1">Membrane</location>
        <topology evidence="1">Multi-pass membrane protein</topology>
    </subcellularLocation>
</comment>
<dbReference type="Gene3D" id="1.20.120.80">
    <property type="entry name" value="Cytochrome c oxidase, subunit III, four-helix bundle"/>
    <property type="match status" value="1"/>
</dbReference>
<sequence length="261" mass="30314">MEKRMHPYHMVDQSPWPIMSAITALGLTSGLINLFNSKSMVLLIISMFTLILIITQWWRDVVREATFQGKHTLKVMMGLKFGMMLFIFSEVMFFLSFFWTYFHSSLSPTLEIGLIWPPTCINVFNPMEIPLLNTLILVSSGATITWAHHSLMVKSSDTMKALILTIFLGLIFTILQGIEYWMATFTISDSVFGAIFFSTTGMHGMHVIIGTLFMIVCTVRMKINHFTSSHHTGMELMIWYWHFVDVVWLFLYLSFYWWPMN</sequence>
<dbReference type="PANTHER" id="PTHR11403:SF7">
    <property type="entry name" value="CYTOCHROME C OXIDASE SUBUNIT 3"/>
    <property type="match status" value="1"/>
</dbReference>